<feature type="domain" description="Peptidoglycan binding-like" evidence="1">
    <location>
        <begin position="175"/>
        <end position="225"/>
    </location>
</feature>
<name>A0AA96SJB2_9CAUD</name>
<protein>
    <submittedName>
        <fullName evidence="2">Endolysin</fullName>
    </submittedName>
</protein>
<keyword evidence="3" id="KW-1185">Reference proteome</keyword>
<dbReference type="SUPFAM" id="SSF47090">
    <property type="entry name" value="PGBD-like"/>
    <property type="match status" value="2"/>
</dbReference>
<proteinExistence type="predicted"/>
<dbReference type="Proteomes" id="UP001305869">
    <property type="component" value="Segment"/>
</dbReference>
<evidence type="ECO:0000313" key="2">
    <source>
        <dbReference type="EMBL" id="WNT44341.1"/>
    </source>
</evidence>
<dbReference type="InterPro" id="IPR036366">
    <property type="entry name" value="PGBDSf"/>
</dbReference>
<dbReference type="InterPro" id="IPR036365">
    <property type="entry name" value="PGBD-like_sf"/>
</dbReference>
<gene>
    <name evidence="2" type="primary">21</name>
    <name evidence="2" type="ORF">SEA_MABODAMACA_21</name>
</gene>
<dbReference type="InterPro" id="IPR009045">
    <property type="entry name" value="Zn_M74/Hedgehog-like"/>
</dbReference>
<dbReference type="Gene3D" id="1.10.101.10">
    <property type="entry name" value="PGBD-like superfamily/PGBD"/>
    <property type="match status" value="2"/>
</dbReference>
<reference evidence="2 3" key="1">
    <citation type="submission" date="2023-09" db="EMBL/GenBank/DDBJ databases">
        <authorList>
            <person name="Astacio K.C."/>
            <person name="Barreto J.C."/>
            <person name="Colon C.A."/>
            <person name="Dejesus A.I."/>
            <person name="Gragirenes D.A."/>
            <person name="Navarro A."/>
            <person name="Negron R.A."/>
            <person name="Nunez P.S."/>
            <person name="Ortiz C.A."/>
            <person name="Ortiz A.Y."/>
            <person name="Roman V.A."/>
            <person name="Sanchez M.A."/>
            <person name="Serrano K.M."/>
            <person name="Klyczek K."/>
            <person name="Ko C."/>
            <person name="Russell D.A."/>
            <person name="Jacobs-Sera D."/>
            <person name="Hatfull G.F."/>
        </authorList>
    </citation>
    <scope>NUCLEOTIDE SEQUENCE [LARGE SCALE GENOMIC DNA]</scope>
</reference>
<accession>A0AA96SJB2</accession>
<feature type="domain" description="Peptidoglycan binding-like" evidence="1">
    <location>
        <begin position="123"/>
        <end position="155"/>
    </location>
</feature>
<dbReference type="Pfam" id="PF01471">
    <property type="entry name" value="PG_binding_1"/>
    <property type="match status" value="2"/>
</dbReference>
<evidence type="ECO:0000259" key="1">
    <source>
        <dbReference type="Pfam" id="PF01471"/>
    </source>
</evidence>
<evidence type="ECO:0000313" key="3">
    <source>
        <dbReference type="Proteomes" id="UP001305869"/>
    </source>
</evidence>
<dbReference type="InterPro" id="IPR002477">
    <property type="entry name" value="Peptidoglycan-bd-like"/>
</dbReference>
<organism evidence="2 3">
    <name type="scientific">Microbacterium phage Mabodamaca</name>
    <dbReference type="NCBI Taxonomy" id="3078574"/>
    <lineage>
        <taxon>Viruses</taxon>
        <taxon>Duplodnaviria</taxon>
        <taxon>Heunggongvirae</taxon>
        <taxon>Uroviricota</taxon>
        <taxon>Caudoviricetes</taxon>
        <taxon>Casidaviridae</taxon>
        <taxon>Mabodamacavirus</taxon>
        <taxon>Mabodamacavirus mabodamaca</taxon>
    </lineage>
</organism>
<sequence length="227" mass="24580">MWLRDDAAAAINALEDKYGVIRINSAGRTVAEQNDLIRRFDRGEPGIYMPARPAETSSHVKNGGEAVDVFNYTSDRAKLEEFGFEWYGPKDKVHYTFRGRKSSGALTVTVNRDVASIQRLVGSNPDGIYGPDTRAKVAAWQGRNGLVADGIWGPASDAKGFPAAPSSSYPRGSYKEYQAALNRFGYGLAVDGIWGPASSNALAHFQRSRGLVADRIVGPKTRAALGI</sequence>
<dbReference type="EMBL" id="OR613467">
    <property type="protein sequence ID" value="WNT44341.1"/>
    <property type="molecule type" value="Genomic_DNA"/>
</dbReference>
<dbReference type="SUPFAM" id="SSF55166">
    <property type="entry name" value="Hedgehog/DD-peptidase"/>
    <property type="match status" value="1"/>
</dbReference>